<evidence type="ECO:0000259" key="7">
    <source>
        <dbReference type="Pfam" id="PF00082"/>
    </source>
</evidence>
<dbReference type="GO" id="GO:0006508">
    <property type="term" value="P:proteolysis"/>
    <property type="evidence" value="ECO:0007669"/>
    <property type="project" value="UniProtKB-KW"/>
</dbReference>
<reference evidence="8 9" key="1">
    <citation type="submission" date="2020-01" db="EMBL/GenBank/DDBJ databases">
        <title>Complete genome sequence of a human oral phylogroup 1 Treponema sp. strain ATCC 700766, originally isolated from periodontitis dental plaque.</title>
        <authorList>
            <person name="Chan Y."/>
            <person name="Huo Y.-B."/>
            <person name="Yu X.-L."/>
            <person name="Zeng H."/>
            <person name="Leung W.-K."/>
            <person name="Watt R.M."/>
        </authorList>
    </citation>
    <scope>NUCLEOTIDE SEQUENCE [LARGE SCALE GENOMIC DNA]</scope>
    <source>
        <strain evidence="8 9">OMZ 804</strain>
    </source>
</reference>
<dbReference type="InterPro" id="IPR050131">
    <property type="entry name" value="Peptidase_S8_subtilisin-like"/>
</dbReference>
<dbReference type="InterPro" id="IPR023828">
    <property type="entry name" value="Peptidase_S8_Ser-AS"/>
</dbReference>
<accession>A0A6P1Y3W6</accession>
<evidence type="ECO:0000313" key="9">
    <source>
        <dbReference type="Proteomes" id="UP000464374"/>
    </source>
</evidence>
<dbReference type="SUPFAM" id="SSF52743">
    <property type="entry name" value="Subtilisin-like"/>
    <property type="match status" value="1"/>
</dbReference>
<dbReference type="Gene3D" id="3.40.50.200">
    <property type="entry name" value="Peptidase S8/S53 domain"/>
    <property type="match status" value="1"/>
</dbReference>
<feature type="active site" description="Charge relay system" evidence="5">
    <location>
        <position position="213"/>
    </location>
</feature>
<evidence type="ECO:0000256" key="5">
    <source>
        <dbReference type="PROSITE-ProRule" id="PRU01240"/>
    </source>
</evidence>
<dbReference type="PROSITE" id="PS51892">
    <property type="entry name" value="SUBTILASE"/>
    <property type="match status" value="1"/>
</dbReference>
<dbReference type="NCBIfam" id="NF033595">
    <property type="entry name" value="denti_PrtP"/>
    <property type="match status" value="1"/>
</dbReference>
<feature type="active site" description="Charge relay system" evidence="5">
    <location>
        <position position="264"/>
    </location>
</feature>
<name>A0A6P1Y3W6_9SPIR</name>
<dbReference type="PRINTS" id="PR00723">
    <property type="entry name" value="SUBTILISIN"/>
</dbReference>
<keyword evidence="4 5" id="KW-0720">Serine protease</keyword>
<comment type="similarity">
    <text evidence="1 5 6">Belongs to the peptidase S8 family.</text>
</comment>
<evidence type="ECO:0000256" key="4">
    <source>
        <dbReference type="ARBA" id="ARBA00022825"/>
    </source>
</evidence>
<organism evidence="8 9">
    <name type="scientific">Treponema vincentii</name>
    <dbReference type="NCBI Taxonomy" id="69710"/>
    <lineage>
        <taxon>Bacteria</taxon>
        <taxon>Pseudomonadati</taxon>
        <taxon>Spirochaetota</taxon>
        <taxon>Spirochaetia</taxon>
        <taxon>Spirochaetales</taxon>
        <taxon>Treponemataceae</taxon>
        <taxon>Treponema</taxon>
    </lineage>
</organism>
<evidence type="ECO:0000256" key="1">
    <source>
        <dbReference type="ARBA" id="ARBA00011073"/>
    </source>
</evidence>
<evidence type="ECO:0000313" key="8">
    <source>
        <dbReference type="EMBL" id="QHX44547.1"/>
    </source>
</evidence>
<dbReference type="GO" id="GO:0004252">
    <property type="term" value="F:serine-type endopeptidase activity"/>
    <property type="evidence" value="ECO:0007669"/>
    <property type="project" value="UniProtKB-UniRule"/>
</dbReference>
<evidence type="ECO:0000256" key="2">
    <source>
        <dbReference type="ARBA" id="ARBA00022670"/>
    </source>
</evidence>
<dbReference type="Pfam" id="PF00082">
    <property type="entry name" value="Peptidase_S8"/>
    <property type="match status" value="1"/>
</dbReference>
<evidence type="ECO:0000256" key="6">
    <source>
        <dbReference type="RuleBase" id="RU003355"/>
    </source>
</evidence>
<dbReference type="PANTHER" id="PTHR43806">
    <property type="entry name" value="PEPTIDASE S8"/>
    <property type="match status" value="1"/>
</dbReference>
<dbReference type="EMBL" id="CP048020">
    <property type="protein sequence ID" value="QHX44547.1"/>
    <property type="molecule type" value="Genomic_DNA"/>
</dbReference>
<dbReference type="AlphaFoldDB" id="A0A6P1Y3W6"/>
<protein>
    <submittedName>
        <fullName evidence="8">Dentilisin complex serine proteinase subunit PrtP</fullName>
    </submittedName>
</protein>
<dbReference type="InterPro" id="IPR036852">
    <property type="entry name" value="Peptidase_S8/S53_dom_sf"/>
</dbReference>
<dbReference type="InterPro" id="IPR015500">
    <property type="entry name" value="Peptidase_S8_subtilisin-rel"/>
</dbReference>
<dbReference type="PROSITE" id="PS00137">
    <property type="entry name" value="SUBTILASE_HIS"/>
    <property type="match status" value="1"/>
</dbReference>
<dbReference type="PROSITE" id="PS51257">
    <property type="entry name" value="PROKAR_LIPOPROTEIN"/>
    <property type="match status" value="1"/>
</dbReference>
<dbReference type="KEGG" id="trz:GWP43_08865"/>
<dbReference type="InterPro" id="IPR023827">
    <property type="entry name" value="Peptidase_S8_Asp-AS"/>
</dbReference>
<dbReference type="InterPro" id="IPR022398">
    <property type="entry name" value="Peptidase_S8_His-AS"/>
</dbReference>
<dbReference type="PROSITE" id="PS00136">
    <property type="entry name" value="SUBTILASE_ASP"/>
    <property type="match status" value="1"/>
</dbReference>
<dbReference type="PROSITE" id="PS00138">
    <property type="entry name" value="SUBTILASE_SER"/>
    <property type="match status" value="1"/>
</dbReference>
<feature type="active site" description="Charge relay system" evidence="5">
    <location>
        <position position="462"/>
    </location>
</feature>
<keyword evidence="3 5" id="KW-0378">Hydrolase</keyword>
<keyword evidence="2 5" id="KW-0645">Protease</keyword>
<dbReference type="PANTHER" id="PTHR43806:SF11">
    <property type="entry name" value="CEREVISIN-RELATED"/>
    <property type="match status" value="1"/>
</dbReference>
<gene>
    <name evidence="8" type="primary">prtP</name>
    <name evidence="8" type="ORF">GWP43_08865</name>
</gene>
<evidence type="ECO:0000256" key="3">
    <source>
        <dbReference type="ARBA" id="ARBA00022801"/>
    </source>
</evidence>
<feature type="domain" description="Peptidase S8/S53" evidence="7">
    <location>
        <begin position="209"/>
        <end position="519"/>
    </location>
</feature>
<proteinExistence type="inferred from homology"/>
<dbReference type="InterPro" id="IPR000209">
    <property type="entry name" value="Peptidase_S8/S53_dom"/>
</dbReference>
<dbReference type="Proteomes" id="UP000464374">
    <property type="component" value="Chromosome"/>
</dbReference>
<sequence>MMKHQRYRFDILFFSAAVFVILTAGCSMGFVGTAPESDRIGGAQSGTMNANTAFNSEWIINQQERHNADERVHEGYSIVKTTASFNQDVFTALNGSVVGAQDLHDGYLYFLIKTGSDAAQFRTAVRAMDGVLYAQPDYHYDAPALVADDTARPPYRNLGTTGRGYFGTQDGNLTEDPKADLADWGLTVTGALEAFKRYDAHDAVHPVLAAIIDTGVNSLHEDFYDKTNHSIILYAKSSLHRGSSVQYSPPQPVPLHENWDNHGHGTHCSGTIAAVGNNGKGICGVAHAHTKLITYRGLDASGGDSYATYSCLGDLAQIITELRKEPGARDSAVFAGLPSNVISYPKLTQKTVPVNLSLGGYAVHPYEVEMMNKALAAGILPVIAMGNDGKTLAAYPAALQGILAVGATAMDDTRAAFSNGGTWMSVCAPGESIYSCGNGGSNWSNYHSSDVKTSYRWMSGTSMATPFVTGVITYLLSINPDLSPYQIKALLENTADKIDRRSPYGQYDSRGFSKWYGYGRVNVLNAANALKTGTIPAEGSVYSEKAVKITVKKAGISQTKKQVWLYEKESGICAAVGLTDEHNGTVSFYGLRTGFAYEIGINDAGTYKTYPVTATNDTDIEYTFSL</sequence>